<keyword evidence="1" id="KW-0472">Membrane</keyword>
<organism evidence="2 3">
    <name type="scientific">Mucilaginibacter xinganensis</name>
    <dbReference type="NCBI Taxonomy" id="1234841"/>
    <lineage>
        <taxon>Bacteria</taxon>
        <taxon>Pseudomonadati</taxon>
        <taxon>Bacteroidota</taxon>
        <taxon>Sphingobacteriia</taxon>
        <taxon>Sphingobacteriales</taxon>
        <taxon>Sphingobacteriaceae</taxon>
        <taxon>Mucilaginibacter</taxon>
    </lineage>
</organism>
<reference evidence="2 3" key="1">
    <citation type="submission" date="2017-08" db="EMBL/GenBank/DDBJ databases">
        <title>Complete genome sequence of Mucilaginibacter sp. strain BJC16-A31.</title>
        <authorList>
            <consortium name="Henan University of Science and Technology"/>
            <person name="You X."/>
        </authorList>
    </citation>
    <scope>NUCLEOTIDE SEQUENCE [LARGE SCALE GENOMIC DNA]</scope>
    <source>
        <strain evidence="2 3">BJC16-A31</strain>
    </source>
</reference>
<evidence type="ECO:0008006" key="4">
    <source>
        <dbReference type="Google" id="ProtNLM"/>
    </source>
</evidence>
<dbReference type="KEGG" id="muc:MuYL_1272"/>
<evidence type="ECO:0000313" key="2">
    <source>
        <dbReference type="EMBL" id="ASU33170.1"/>
    </source>
</evidence>
<dbReference type="EMBL" id="CP022743">
    <property type="protein sequence ID" value="ASU33170.1"/>
    <property type="molecule type" value="Genomic_DNA"/>
</dbReference>
<keyword evidence="1" id="KW-0812">Transmembrane</keyword>
<dbReference type="Proteomes" id="UP000215002">
    <property type="component" value="Chromosome"/>
</dbReference>
<dbReference type="RefSeq" id="WP_094569665.1">
    <property type="nucleotide sequence ID" value="NZ_CP022743.1"/>
</dbReference>
<keyword evidence="3" id="KW-1185">Reference proteome</keyword>
<feature type="transmembrane region" description="Helical" evidence="1">
    <location>
        <begin position="38"/>
        <end position="59"/>
    </location>
</feature>
<gene>
    <name evidence="2" type="ORF">MuYL_1272</name>
</gene>
<proteinExistence type="predicted"/>
<sequence>MIPTKYPYSLSFSLASFLVMLALMLLLLTNVLGSSSKAGWLVYGLFVIVFILVGALLIVKRIVPAIKGNTALELNETCIIDYIRNITIDWKDISQISMVHGRSSAQIRVSLKWVSDHGSEITIPLRFVKGNDNDIYNTVNAYFNRAAGDIVL</sequence>
<dbReference type="OrthoDB" id="799901at2"/>
<name>A0A223NTS3_9SPHI</name>
<keyword evidence="1" id="KW-1133">Transmembrane helix</keyword>
<evidence type="ECO:0000313" key="3">
    <source>
        <dbReference type="Proteomes" id="UP000215002"/>
    </source>
</evidence>
<accession>A0A223NTS3</accession>
<feature type="transmembrane region" description="Helical" evidence="1">
    <location>
        <begin position="12"/>
        <end position="32"/>
    </location>
</feature>
<protein>
    <recommendedName>
        <fullName evidence="4">PH domain-containing protein</fullName>
    </recommendedName>
</protein>
<dbReference type="AlphaFoldDB" id="A0A223NTS3"/>
<evidence type="ECO:0000256" key="1">
    <source>
        <dbReference type="SAM" id="Phobius"/>
    </source>
</evidence>